<accession>A0ACC6T4D7</accession>
<evidence type="ECO:0000313" key="2">
    <source>
        <dbReference type="Proteomes" id="UP001480082"/>
    </source>
</evidence>
<dbReference type="EMBL" id="JAMYRI010000014">
    <property type="protein sequence ID" value="MER9286761.1"/>
    <property type="molecule type" value="Genomic_DNA"/>
</dbReference>
<organism evidence="1 2">
    <name type="scientific">Mesorhizobium australicum</name>
    <dbReference type="NCBI Taxonomy" id="536018"/>
    <lineage>
        <taxon>Bacteria</taxon>
        <taxon>Pseudomonadati</taxon>
        <taxon>Pseudomonadota</taxon>
        <taxon>Alphaproteobacteria</taxon>
        <taxon>Hyphomicrobiales</taxon>
        <taxon>Phyllobacteriaceae</taxon>
        <taxon>Mesorhizobium</taxon>
    </lineage>
</organism>
<evidence type="ECO:0000313" key="1">
    <source>
        <dbReference type="EMBL" id="MER9286761.1"/>
    </source>
</evidence>
<proteinExistence type="predicted"/>
<reference evidence="1 2" key="1">
    <citation type="journal article" date="2024" name="Proc. Natl. Acad. Sci. U.S.A.">
        <title>The evolutionary genomics of adaptation to stress in wild rhizobium bacteria.</title>
        <authorList>
            <person name="Kehlet-Delgado H."/>
            <person name="Montoya A.P."/>
            <person name="Jensen K.T."/>
            <person name="Wendlandt C.E."/>
            <person name="Dexheimer C."/>
            <person name="Roberts M."/>
            <person name="Torres Martinez L."/>
            <person name="Friesen M.L."/>
            <person name="Griffitts J.S."/>
            <person name="Porter S.S."/>
        </authorList>
    </citation>
    <scope>NUCLEOTIDE SEQUENCE [LARGE SCALE GENOMIC DNA]</scope>
    <source>
        <strain evidence="1 2">M0468</strain>
    </source>
</reference>
<comment type="caution">
    <text evidence="1">The sequence shown here is derived from an EMBL/GenBank/DDBJ whole genome shotgun (WGS) entry which is preliminary data.</text>
</comment>
<keyword evidence="2" id="KW-1185">Reference proteome</keyword>
<name>A0ACC6T4D7_9HYPH</name>
<gene>
    <name evidence="1" type="ORF">NKI81_22840</name>
</gene>
<dbReference type="Proteomes" id="UP001480082">
    <property type="component" value="Unassembled WGS sequence"/>
</dbReference>
<protein>
    <submittedName>
        <fullName evidence="1">Uncharacterized protein</fullName>
    </submittedName>
</protein>
<sequence>MTALVDAMACYAIDRHQIDILSLGCVESEFAFTKGQIAKGGIWHWREIISAAMRLQSQNALGQAGLQVGQDRLLRVDGAPMKSNPIDLDDYTRSAAELPVIAASLVKQHEERLAALFAAPRPPYKAVYGPRSQDP</sequence>